<feature type="transmembrane region" description="Helical" evidence="1">
    <location>
        <begin position="244"/>
        <end position="262"/>
    </location>
</feature>
<dbReference type="PANTHER" id="PTHR37314">
    <property type="entry name" value="SLR0142 PROTEIN"/>
    <property type="match status" value="1"/>
</dbReference>
<keyword evidence="1" id="KW-0472">Membrane</keyword>
<dbReference type="AlphaFoldDB" id="A0A8J9SW78"/>
<feature type="chain" id="PRO_5035448592" evidence="2">
    <location>
        <begin position="25"/>
        <end position="291"/>
    </location>
</feature>
<accession>A0A8J9SW78</accession>
<keyword evidence="1" id="KW-1133">Transmembrane helix</keyword>
<dbReference type="EMBL" id="OU594947">
    <property type="protein sequence ID" value="CAG9292134.1"/>
    <property type="molecule type" value="Genomic_DNA"/>
</dbReference>
<reference evidence="3" key="1">
    <citation type="submission" date="2022-02" db="EMBL/GenBank/DDBJ databases">
        <authorList>
            <person name="Giguere J D."/>
        </authorList>
    </citation>
    <scope>NUCLEOTIDE SEQUENCE</scope>
    <source>
        <strain evidence="3">CCAP 1055/1</strain>
    </source>
</reference>
<dbReference type="Pfam" id="PF06912">
    <property type="entry name" value="DUF1275"/>
    <property type="match status" value="1"/>
</dbReference>
<evidence type="ECO:0000313" key="3">
    <source>
        <dbReference type="EMBL" id="CAG9292134.1"/>
    </source>
</evidence>
<evidence type="ECO:0000256" key="2">
    <source>
        <dbReference type="SAM" id="SignalP"/>
    </source>
</evidence>
<proteinExistence type="predicted"/>
<feature type="signal peptide" evidence="2">
    <location>
        <begin position="1"/>
        <end position="24"/>
    </location>
</feature>
<protein>
    <submittedName>
        <fullName evidence="3">Uncharacterized protein</fullName>
    </submittedName>
</protein>
<sequence>MTTSPARCTLLLVVFAIVTAGVVSDSPLSTDALRSNASLTVTTKSHASFMEALSTYSAPAYDVKELRGGKINMISLQFAITSGILLAFNSGYINGCCLKGTLLNTKQAVAAVTGAYTTSALGLASGNTDQFRTQLTVLASYIGGSTIAGILNPIPVPFQMSSSNGLAFLVASALLWSSSSLAQKGSANILVFCLAATANGIQNSVTSAHTSNLIRTAHFSGISSDIGTFLGQVLRGNRQNLHKLKIFLALAVSFWSGGFLSFFVSNRLGATCLVPSAVLYTTIGLGLILLG</sequence>
<keyword evidence="1" id="KW-0812">Transmembrane</keyword>
<dbReference type="InterPro" id="IPR010699">
    <property type="entry name" value="DUF1275"/>
</dbReference>
<evidence type="ECO:0000256" key="1">
    <source>
        <dbReference type="SAM" id="Phobius"/>
    </source>
</evidence>
<organism evidence="3">
    <name type="scientific">Phaeodactylum tricornutum</name>
    <name type="common">Diatom</name>
    <dbReference type="NCBI Taxonomy" id="2850"/>
    <lineage>
        <taxon>Eukaryota</taxon>
        <taxon>Sar</taxon>
        <taxon>Stramenopiles</taxon>
        <taxon>Ochrophyta</taxon>
        <taxon>Bacillariophyta</taxon>
        <taxon>Bacillariophyceae</taxon>
        <taxon>Bacillariophycidae</taxon>
        <taxon>Naviculales</taxon>
        <taxon>Phaeodactylaceae</taxon>
        <taxon>Phaeodactylum</taxon>
    </lineage>
</organism>
<feature type="transmembrane region" description="Helical" evidence="1">
    <location>
        <begin position="268"/>
        <end position="290"/>
    </location>
</feature>
<dbReference type="PANTHER" id="PTHR37314:SF4">
    <property type="entry name" value="UPF0700 TRANSMEMBRANE PROTEIN YOAK"/>
    <property type="match status" value="1"/>
</dbReference>
<keyword evidence="2" id="KW-0732">Signal</keyword>
<name>A0A8J9SW78_PHATR</name>
<gene>
    <name evidence="3" type="ORF">PTTT1_LOCUS48641</name>
</gene>
<dbReference type="Proteomes" id="UP000836788">
    <property type="component" value="Chromosome 6"/>
</dbReference>